<comment type="subcellular location">
    <subcellularLocation>
        <location evidence="1">Peroxisome</location>
    </subcellularLocation>
</comment>
<dbReference type="SUPFAM" id="SSF56801">
    <property type="entry name" value="Acetyl-CoA synthetase-like"/>
    <property type="match status" value="1"/>
</dbReference>
<evidence type="ECO:0000313" key="8">
    <source>
        <dbReference type="RefSeq" id="XP_022253047.1"/>
    </source>
</evidence>
<evidence type="ECO:0000313" key="7">
    <source>
        <dbReference type="Proteomes" id="UP000694941"/>
    </source>
</evidence>
<keyword evidence="3" id="KW-0436">Ligase</keyword>
<evidence type="ECO:0000313" key="9">
    <source>
        <dbReference type="RefSeq" id="XP_022253049.1"/>
    </source>
</evidence>
<feature type="domain" description="AMP-binding enzyme C-terminal" evidence="6">
    <location>
        <begin position="283"/>
        <end position="359"/>
    </location>
</feature>
<name>A0ABM1TAZ3_LIMPO</name>
<evidence type="ECO:0000256" key="4">
    <source>
        <dbReference type="ARBA" id="ARBA00023140"/>
    </source>
</evidence>
<feature type="domain" description="AMP-dependent synthetase/ligase" evidence="5">
    <location>
        <begin position="14"/>
        <end position="232"/>
    </location>
</feature>
<dbReference type="PANTHER" id="PTHR24096">
    <property type="entry name" value="LONG-CHAIN-FATTY-ACID--COA LIGASE"/>
    <property type="match status" value="1"/>
</dbReference>
<reference evidence="8 9" key="1">
    <citation type="submission" date="2025-05" db="UniProtKB">
        <authorList>
            <consortium name="RefSeq"/>
        </authorList>
    </citation>
    <scope>IDENTIFICATION</scope>
    <source>
        <tissue evidence="8 9">Muscle</tissue>
    </source>
</reference>
<keyword evidence="4" id="KW-0576">Peroxisome</keyword>
<sequence>MIQDDDGLAYIGPPKLNPKEAPVILTFSSGTTGLPKAVVHTHYGIITSIMQLTHPTSLKFSLEDIVLSTYPFCHLSALMILCAVIKNNASLVVAPCYDFDLVLKVIPQHKPNVFLTIVSFVYKLLMDPKVQDYDLTSIKEIVTVGAPLNWKANEEVIMNTFPFLQSVRQAYGLSETILLSIMVKGSVLPNSVGKLVSSTELKVIDITTGVTLGPNECGEIYVRGEQMMKGYLNNPKITSETITTDGWLVTGDYGYYDLEGNVYITDRIKEMIKTEFYQVSPIEIESLLCSHPAVGDAAVIGIVDSSLEEVPRGYVVLKQGCKVEPAELIQFVSDRVSHPKRLRGGIEVLDKIPRSEMGKIQRKILQNYYYQNYK</sequence>
<dbReference type="Proteomes" id="UP000694941">
    <property type="component" value="Unplaced"/>
</dbReference>
<dbReference type="PROSITE" id="PS00455">
    <property type="entry name" value="AMP_BINDING"/>
    <property type="match status" value="1"/>
</dbReference>
<evidence type="ECO:0000259" key="5">
    <source>
        <dbReference type="Pfam" id="PF00501"/>
    </source>
</evidence>
<comment type="similarity">
    <text evidence="2">Belongs to the ATP-dependent AMP-binding enzyme family.</text>
</comment>
<dbReference type="InterPro" id="IPR020845">
    <property type="entry name" value="AMP-binding_CS"/>
</dbReference>
<dbReference type="RefSeq" id="XP_022253047.1">
    <property type="nucleotide sequence ID" value="XM_022397339.1"/>
</dbReference>
<organism evidence="7 9">
    <name type="scientific">Limulus polyphemus</name>
    <name type="common">Atlantic horseshoe crab</name>
    <dbReference type="NCBI Taxonomy" id="6850"/>
    <lineage>
        <taxon>Eukaryota</taxon>
        <taxon>Metazoa</taxon>
        <taxon>Ecdysozoa</taxon>
        <taxon>Arthropoda</taxon>
        <taxon>Chelicerata</taxon>
        <taxon>Merostomata</taxon>
        <taxon>Xiphosura</taxon>
        <taxon>Limulidae</taxon>
        <taxon>Limulus</taxon>
    </lineage>
</organism>
<protein>
    <submittedName>
        <fullName evidence="8 9">4-coumarate--CoA ligase 1-like</fullName>
    </submittedName>
</protein>
<evidence type="ECO:0000256" key="1">
    <source>
        <dbReference type="ARBA" id="ARBA00004275"/>
    </source>
</evidence>
<keyword evidence="7" id="KW-1185">Reference proteome</keyword>
<evidence type="ECO:0000256" key="3">
    <source>
        <dbReference type="ARBA" id="ARBA00022598"/>
    </source>
</evidence>
<dbReference type="Gene3D" id="3.30.300.30">
    <property type="match status" value="1"/>
</dbReference>
<proteinExistence type="inferred from homology"/>
<dbReference type="Pfam" id="PF13193">
    <property type="entry name" value="AMP-binding_C"/>
    <property type="match status" value="1"/>
</dbReference>
<dbReference type="InterPro" id="IPR000873">
    <property type="entry name" value="AMP-dep_synth/lig_dom"/>
</dbReference>
<dbReference type="GeneID" id="106468945"/>
<gene>
    <name evidence="8 9" type="primary">LOC106468945</name>
</gene>
<evidence type="ECO:0000256" key="2">
    <source>
        <dbReference type="ARBA" id="ARBA00006432"/>
    </source>
</evidence>
<dbReference type="Pfam" id="PF00501">
    <property type="entry name" value="AMP-binding"/>
    <property type="match status" value="1"/>
</dbReference>
<dbReference type="Gene3D" id="2.30.38.10">
    <property type="entry name" value="Luciferase, Domain 3"/>
    <property type="match status" value="1"/>
</dbReference>
<dbReference type="PANTHER" id="PTHR24096:SF149">
    <property type="entry name" value="AMP-BINDING DOMAIN-CONTAINING PROTEIN-RELATED"/>
    <property type="match status" value="1"/>
</dbReference>
<dbReference type="InterPro" id="IPR025110">
    <property type="entry name" value="AMP-bd_C"/>
</dbReference>
<accession>A0ABM1TAZ3</accession>
<dbReference type="RefSeq" id="XP_022253049.1">
    <property type="nucleotide sequence ID" value="XM_022397341.1"/>
</dbReference>
<dbReference type="InterPro" id="IPR045851">
    <property type="entry name" value="AMP-bd_C_sf"/>
</dbReference>
<evidence type="ECO:0000259" key="6">
    <source>
        <dbReference type="Pfam" id="PF13193"/>
    </source>
</evidence>
<dbReference type="Gene3D" id="3.40.50.980">
    <property type="match status" value="2"/>
</dbReference>